<evidence type="ECO:0000313" key="1">
    <source>
        <dbReference type="EMBL" id="EJK44392.1"/>
    </source>
</evidence>
<proteinExistence type="predicted"/>
<dbReference type="EMBL" id="AGNL01049748">
    <property type="protein sequence ID" value="EJK44392.1"/>
    <property type="molecule type" value="Genomic_DNA"/>
</dbReference>
<dbReference type="Proteomes" id="UP000266841">
    <property type="component" value="Unassembled WGS sequence"/>
</dbReference>
<accession>K0RCZ0</accession>
<reference evidence="1 2" key="1">
    <citation type="journal article" date="2012" name="Genome Biol.">
        <title>Genome and low-iron response of an oceanic diatom adapted to chronic iron limitation.</title>
        <authorList>
            <person name="Lommer M."/>
            <person name="Specht M."/>
            <person name="Roy A.S."/>
            <person name="Kraemer L."/>
            <person name="Andreson R."/>
            <person name="Gutowska M.A."/>
            <person name="Wolf J."/>
            <person name="Bergner S.V."/>
            <person name="Schilhabel M.B."/>
            <person name="Klostermeier U.C."/>
            <person name="Beiko R.G."/>
            <person name="Rosenstiel P."/>
            <person name="Hippler M."/>
            <person name="Laroche J."/>
        </authorList>
    </citation>
    <scope>NUCLEOTIDE SEQUENCE [LARGE SCALE GENOMIC DNA]</scope>
    <source>
        <strain evidence="1 2">CCMP1005</strain>
    </source>
</reference>
<comment type="caution">
    <text evidence="1">The sequence shown here is derived from an EMBL/GenBank/DDBJ whole genome shotgun (WGS) entry which is preliminary data.</text>
</comment>
<evidence type="ECO:0000313" key="2">
    <source>
        <dbReference type="Proteomes" id="UP000266841"/>
    </source>
</evidence>
<gene>
    <name evidence="1" type="ORF">THAOC_37069</name>
</gene>
<sequence length="702" mass="79384">MLDTRVVGRAPIRNWQAERRGAAPRARVRESGGSDSVLAANANAIIHCLFRIRCNKNSTNFLRAHRAKGVWKILLAPLVVAVRACGGGGIPTRRCGTNMNYSSVASLGCLFLLYAVAGLEIFTHDDGGVTINSETYNFDDGVYDTNTLAMDMVYLSSIHNGQRADDETIDANLPRLLVLLGKVHYKHWRTTGGEDKMDHGRKALNAFHAAIDHYDAMKLFTFAEDEDEDFLALHGPIVHDLSLHQTKLLTEFAELYYLNWLEGCDGNDAVQAYQMLRMAKLWGKLCSYTTDKQQGTSFEDYVTSNLEGSYKLHQLEARAVSSFAEIKMGTLLVKMYERSVYGNESQETENVFFGFDSLDQLLHKSIKLFKETSSGVMYDIHSLDPKESSLDYIRAECQSFHQLGLAQAYLSNWEDALTDLDQSIGCFDEYIKDKYESGKDEIALALVNDMVEAVHDALAISMRMPDKIEVACFMFQQYVSASILIKKLSSMKAEEADDLSAADRPRLDFQDLARHVDAIDEAVAKSPVASEMTIPIYKEFVHQYETDVLDPEEMSHHEFLSVLYALNELYVDPRTQAIYEDSTTRQMFECASYCMCIAYYLQKLGLNKNSCSIFFSGMKYFVIATKRSYNPKANFVIGLVPFPAHPNPLANFKLTRNLSVPAEVLKFFTFGSHKEEPPQYQPKRSSEGTNYWPHLIDDWHNK</sequence>
<name>K0RCZ0_THAOC</name>
<organism evidence="1 2">
    <name type="scientific">Thalassiosira oceanica</name>
    <name type="common">Marine diatom</name>
    <dbReference type="NCBI Taxonomy" id="159749"/>
    <lineage>
        <taxon>Eukaryota</taxon>
        <taxon>Sar</taxon>
        <taxon>Stramenopiles</taxon>
        <taxon>Ochrophyta</taxon>
        <taxon>Bacillariophyta</taxon>
        <taxon>Coscinodiscophyceae</taxon>
        <taxon>Thalassiosirophycidae</taxon>
        <taxon>Thalassiosirales</taxon>
        <taxon>Thalassiosiraceae</taxon>
        <taxon>Thalassiosira</taxon>
    </lineage>
</organism>
<dbReference type="AlphaFoldDB" id="K0RCZ0"/>
<keyword evidence="2" id="KW-1185">Reference proteome</keyword>
<protein>
    <submittedName>
        <fullName evidence="1">Uncharacterized protein</fullName>
    </submittedName>
</protein>